<evidence type="ECO:0000256" key="6">
    <source>
        <dbReference type="ARBA" id="ARBA00022989"/>
    </source>
</evidence>
<evidence type="ECO:0000256" key="3">
    <source>
        <dbReference type="ARBA" id="ARBA00022448"/>
    </source>
</evidence>
<evidence type="ECO:0000256" key="4">
    <source>
        <dbReference type="ARBA" id="ARBA00022475"/>
    </source>
</evidence>
<evidence type="ECO:0000313" key="10">
    <source>
        <dbReference type="Proteomes" id="UP000242616"/>
    </source>
</evidence>
<sequence length="85" mass="9409">MIFLQYIYFVLVGFGALLSFLRILFGPTSADRVAALDTLNVVLTGTIVFLALIFNNGLYLDIALVYGLLSFVETVVIARYLEGKK</sequence>
<comment type="subcellular location">
    <subcellularLocation>
        <location evidence="1">Cell membrane</location>
        <topology evidence="1">Multi-pass membrane protein</topology>
    </subcellularLocation>
</comment>
<accession>A0ABX3IGZ7</accession>
<organism evidence="9 10">
    <name type="scientific">Thermosipho affectus</name>
    <dbReference type="NCBI Taxonomy" id="660294"/>
    <lineage>
        <taxon>Bacteria</taxon>
        <taxon>Thermotogati</taxon>
        <taxon>Thermotogota</taxon>
        <taxon>Thermotogae</taxon>
        <taxon>Thermotogales</taxon>
        <taxon>Fervidobacteriaceae</taxon>
        <taxon>Thermosipho</taxon>
    </lineage>
</organism>
<dbReference type="RefSeq" id="WP_077198507.1">
    <property type="nucleotide sequence ID" value="NZ_LBFC01000022.1"/>
</dbReference>
<comment type="caution">
    <text evidence="9">The sequence shown here is derived from an EMBL/GenBank/DDBJ whole genome shotgun (WGS) entry which is preliminary data.</text>
</comment>
<dbReference type="EMBL" id="LBFC01000022">
    <property type="protein sequence ID" value="ONN26584.1"/>
    <property type="molecule type" value="Genomic_DNA"/>
</dbReference>
<dbReference type="Proteomes" id="UP000242616">
    <property type="component" value="Unassembled WGS sequence"/>
</dbReference>
<feature type="transmembrane region" description="Helical" evidence="8">
    <location>
        <begin position="60"/>
        <end position="81"/>
    </location>
</feature>
<comment type="similarity">
    <text evidence="2">Belongs to the CPA3 antiporters (TC 2.A.63) subunit F family.</text>
</comment>
<keyword evidence="7 8" id="KW-0472">Membrane</keyword>
<protein>
    <submittedName>
        <fullName evidence="9">Cation:proton antiporter</fullName>
    </submittedName>
</protein>
<keyword evidence="3" id="KW-0813">Transport</keyword>
<dbReference type="NCBIfam" id="NF009246">
    <property type="entry name" value="PRK12599.1-5"/>
    <property type="match status" value="1"/>
</dbReference>
<reference evidence="9 10" key="1">
    <citation type="submission" date="2015-06" db="EMBL/GenBank/DDBJ databases">
        <title>Genome sequencing of Thermotogales isolates from hydrothermal vents.</title>
        <authorList>
            <person name="Haverkamp T.H."/>
            <person name="Kublanov I.V."/>
            <person name="Nesbo C.L."/>
        </authorList>
    </citation>
    <scope>NUCLEOTIDE SEQUENCE [LARGE SCALE GENOMIC DNA]</scope>
    <source>
        <strain evidence="10">ik275mar</strain>
    </source>
</reference>
<dbReference type="PANTHER" id="PTHR34702:SF1">
    <property type="entry name" value="NA(+)_H(+) ANTIPORTER SUBUNIT F"/>
    <property type="match status" value="1"/>
</dbReference>
<evidence type="ECO:0000256" key="7">
    <source>
        <dbReference type="ARBA" id="ARBA00023136"/>
    </source>
</evidence>
<keyword evidence="4" id="KW-1003">Cell membrane</keyword>
<evidence type="ECO:0000256" key="2">
    <source>
        <dbReference type="ARBA" id="ARBA00009212"/>
    </source>
</evidence>
<dbReference type="InterPro" id="IPR007208">
    <property type="entry name" value="MrpF/PhaF-like"/>
</dbReference>
<evidence type="ECO:0000256" key="8">
    <source>
        <dbReference type="SAM" id="Phobius"/>
    </source>
</evidence>
<name>A0ABX3IGZ7_9BACT</name>
<feature type="transmembrane region" description="Helical" evidence="8">
    <location>
        <begin position="6"/>
        <end position="25"/>
    </location>
</feature>
<feature type="transmembrane region" description="Helical" evidence="8">
    <location>
        <begin position="34"/>
        <end position="54"/>
    </location>
</feature>
<evidence type="ECO:0000256" key="5">
    <source>
        <dbReference type="ARBA" id="ARBA00022692"/>
    </source>
</evidence>
<proteinExistence type="inferred from homology"/>
<keyword evidence="5 8" id="KW-0812">Transmembrane</keyword>
<dbReference type="PANTHER" id="PTHR34702">
    <property type="entry name" value="NA(+)/H(+) ANTIPORTER SUBUNIT F1"/>
    <property type="match status" value="1"/>
</dbReference>
<evidence type="ECO:0000313" key="9">
    <source>
        <dbReference type="EMBL" id="ONN26584.1"/>
    </source>
</evidence>
<evidence type="ECO:0000256" key="1">
    <source>
        <dbReference type="ARBA" id="ARBA00004651"/>
    </source>
</evidence>
<gene>
    <name evidence="9" type="ORF">XJ44_06805</name>
</gene>
<keyword evidence="10" id="KW-1185">Reference proteome</keyword>
<dbReference type="Pfam" id="PF04066">
    <property type="entry name" value="MrpF_PhaF"/>
    <property type="match status" value="1"/>
</dbReference>
<keyword evidence="6 8" id="KW-1133">Transmembrane helix</keyword>